<accession>Q5BRX2</accession>
<evidence type="ECO:0000313" key="2">
    <source>
        <dbReference type="EMBL" id="AAX30713.2"/>
    </source>
</evidence>
<reference evidence="2" key="2">
    <citation type="journal article" date="2006" name="PLoS Pathog.">
        <title>New perspectives on host-parasite interplay by comparative transcriptomic and proteomic analyses of Schistosoma japonicum.</title>
        <authorList>
            <person name="Liu F."/>
            <person name="Lu J."/>
            <person name="Hu W."/>
            <person name="Wang S.Y."/>
            <person name="Cui S.J."/>
            <person name="Chi M."/>
            <person name="Yan Q."/>
            <person name="Wang X.R."/>
            <person name="Song H.D."/>
            <person name="Xu X.N."/>
            <person name="Wang J.J."/>
            <person name="Zhang X.L."/>
            <person name="Zhang X."/>
            <person name="Wang Z.Q."/>
            <person name="Xue C.L."/>
            <person name="Brindley P.J."/>
            <person name="McManus D.P."/>
            <person name="Yang P.Y."/>
            <person name="Feng Z."/>
            <person name="Chen Z."/>
            <person name="Han Z.G."/>
        </authorList>
    </citation>
    <scope>NUCLEOTIDE SEQUENCE</scope>
</reference>
<organism evidence="2">
    <name type="scientific">Schistosoma japonicum</name>
    <name type="common">Blood fluke</name>
    <dbReference type="NCBI Taxonomy" id="6182"/>
    <lineage>
        <taxon>Eukaryota</taxon>
        <taxon>Metazoa</taxon>
        <taxon>Spiralia</taxon>
        <taxon>Lophotrochozoa</taxon>
        <taxon>Platyhelminthes</taxon>
        <taxon>Trematoda</taxon>
        <taxon>Digenea</taxon>
        <taxon>Strigeidida</taxon>
        <taxon>Schistosomatoidea</taxon>
        <taxon>Schistosomatidae</taxon>
        <taxon>Schistosoma</taxon>
    </lineage>
</organism>
<evidence type="ECO:0000256" key="1">
    <source>
        <dbReference type="SAM" id="MobiDB-lite"/>
    </source>
</evidence>
<proteinExistence type="evidence at transcript level"/>
<dbReference type="AlphaFoldDB" id="Q5BRX2"/>
<feature type="region of interest" description="Disordered" evidence="1">
    <location>
        <begin position="1"/>
        <end position="65"/>
    </location>
</feature>
<feature type="compositionally biased region" description="Polar residues" evidence="1">
    <location>
        <begin position="55"/>
        <end position="65"/>
    </location>
</feature>
<protein>
    <submittedName>
        <fullName evidence="2">SJCHGC07123 protein</fullName>
    </submittedName>
</protein>
<name>Q5BRX2_SCHJA</name>
<reference evidence="2" key="1">
    <citation type="submission" date="2005-01" db="EMBL/GenBank/DDBJ databases">
        <authorList>
            <person name="Han Z."/>
        </authorList>
    </citation>
    <scope>NUCLEOTIDE SEQUENCE</scope>
</reference>
<sequence length="65" mass="7145">MRSKADNVQHTPTKMNGALHAKSPRNIFENEATAIDIQAPEHPARLEEDDINPHQVANSWGATDG</sequence>
<dbReference type="EMBL" id="AY915492">
    <property type="protein sequence ID" value="AAX30713.2"/>
    <property type="molecule type" value="mRNA"/>
</dbReference>